<protein>
    <submittedName>
        <fullName evidence="1">Uncharacterized protein</fullName>
    </submittedName>
</protein>
<dbReference type="InterPro" id="IPR006740">
    <property type="entry name" value="DUF604"/>
</dbReference>
<accession>A0AAN8UPN7</accession>
<comment type="caution">
    <text evidence="1">The sequence shown here is derived from an EMBL/GenBank/DDBJ whole genome shotgun (WGS) entry which is preliminary data.</text>
</comment>
<gene>
    <name evidence="1" type="ORF">RJ641_015304</name>
</gene>
<dbReference type="AlphaFoldDB" id="A0AAN8UPN7"/>
<organism evidence="1 2">
    <name type="scientific">Dillenia turbinata</name>
    <dbReference type="NCBI Taxonomy" id="194707"/>
    <lineage>
        <taxon>Eukaryota</taxon>
        <taxon>Viridiplantae</taxon>
        <taxon>Streptophyta</taxon>
        <taxon>Embryophyta</taxon>
        <taxon>Tracheophyta</taxon>
        <taxon>Spermatophyta</taxon>
        <taxon>Magnoliopsida</taxon>
        <taxon>eudicotyledons</taxon>
        <taxon>Gunneridae</taxon>
        <taxon>Pentapetalae</taxon>
        <taxon>Dilleniales</taxon>
        <taxon>Dilleniaceae</taxon>
        <taxon>Dillenia</taxon>
    </lineage>
</organism>
<evidence type="ECO:0000313" key="1">
    <source>
        <dbReference type="EMBL" id="KAK6919400.1"/>
    </source>
</evidence>
<sequence>MKLGQLDLSEDIFGLLASHPLRPLVSFHHADHANPIFPNMCWFNRRIYDANNRRKQGIFKRKNRIFLQQILDHISNNMTAYKAFEQLFKAVNLDSSRILQQTVCYNRWFMWTVSVSWGYAVQIYGYHLYLPDVLPEQSTFTPWDKKRDDPLSSFYTFNIRELHVDKCRRPTIFFMVTVSSSRDKIKSIYKRNLSEVCVPNRDSLWRLQEIRVFFKEAPRRHCCDVLNSSAGAVMEIALRECGEDELIYMH</sequence>
<name>A0AAN8UPN7_9MAGN</name>
<reference evidence="1 2" key="1">
    <citation type="submission" date="2023-12" db="EMBL/GenBank/DDBJ databases">
        <title>A high-quality genome assembly for Dillenia turbinata (Dilleniales).</title>
        <authorList>
            <person name="Chanderbali A."/>
        </authorList>
    </citation>
    <scope>NUCLEOTIDE SEQUENCE [LARGE SCALE GENOMIC DNA]</scope>
    <source>
        <strain evidence="1">LSX21</strain>
        <tissue evidence="1">Leaf</tissue>
    </source>
</reference>
<dbReference type="Proteomes" id="UP001370490">
    <property type="component" value="Unassembled WGS sequence"/>
</dbReference>
<dbReference type="PANTHER" id="PTHR10811">
    <property type="entry name" value="FRINGE-RELATED"/>
    <property type="match status" value="1"/>
</dbReference>
<keyword evidence="2" id="KW-1185">Reference proteome</keyword>
<dbReference type="Pfam" id="PF04646">
    <property type="entry name" value="DUF604"/>
    <property type="match status" value="2"/>
</dbReference>
<evidence type="ECO:0000313" key="2">
    <source>
        <dbReference type="Proteomes" id="UP001370490"/>
    </source>
</evidence>
<dbReference type="EMBL" id="JBAMMX010000021">
    <property type="protein sequence ID" value="KAK6919400.1"/>
    <property type="molecule type" value="Genomic_DNA"/>
</dbReference>
<proteinExistence type="predicted"/>